<protein>
    <submittedName>
        <fullName evidence="1">Transcriptional regulator GutM</fullName>
    </submittedName>
</protein>
<evidence type="ECO:0000313" key="2">
    <source>
        <dbReference type="Proteomes" id="UP001596266"/>
    </source>
</evidence>
<organism evidence="1 2">
    <name type="scientific">Luteococcus sanguinis</name>
    <dbReference type="NCBI Taxonomy" id="174038"/>
    <lineage>
        <taxon>Bacteria</taxon>
        <taxon>Bacillati</taxon>
        <taxon>Actinomycetota</taxon>
        <taxon>Actinomycetes</taxon>
        <taxon>Propionibacteriales</taxon>
        <taxon>Propionibacteriaceae</taxon>
        <taxon>Luteococcus</taxon>
    </lineage>
</organism>
<sequence>MFWTLMIAFAIFYILQMVLSIRQATHYTKQYGAMRRRGRVAIGKQKNLLFSGAIVMFLIDDDDVVVEGSRLNGVTVFSRFRPLEGCAGVSIRDVDALADRRHPKSVRQAIANARHNFMVVSEGLVPEEPPGPITRLLNRSPRTGPVTA</sequence>
<comment type="caution">
    <text evidence="1">The sequence shown here is derived from an EMBL/GenBank/DDBJ whole genome shotgun (WGS) entry which is preliminary data.</text>
</comment>
<proteinExistence type="predicted"/>
<dbReference type="EMBL" id="JBHSUA010000007">
    <property type="protein sequence ID" value="MFC6395775.1"/>
    <property type="molecule type" value="Genomic_DNA"/>
</dbReference>
<name>A0ABW1WWZ3_9ACTN</name>
<evidence type="ECO:0000313" key="1">
    <source>
        <dbReference type="EMBL" id="MFC6395775.1"/>
    </source>
</evidence>
<dbReference type="Proteomes" id="UP001596266">
    <property type="component" value="Unassembled WGS sequence"/>
</dbReference>
<accession>A0ABW1WWZ3</accession>
<dbReference type="PIRSF" id="PIRSF011474">
    <property type="entry name" value="Glucitol_operon_activator"/>
    <property type="match status" value="1"/>
</dbReference>
<dbReference type="RefSeq" id="WP_343884474.1">
    <property type="nucleotide sequence ID" value="NZ_BAAAKI010000002.1"/>
</dbReference>
<dbReference type="InterPro" id="IPR009693">
    <property type="entry name" value="Glucitol_operon_activator"/>
</dbReference>
<dbReference type="Pfam" id="PF06923">
    <property type="entry name" value="GutM"/>
    <property type="match status" value="1"/>
</dbReference>
<keyword evidence="2" id="KW-1185">Reference proteome</keyword>
<gene>
    <name evidence="1" type="ORF">ACFP57_02025</name>
</gene>
<reference evidence="2" key="1">
    <citation type="journal article" date="2019" name="Int. J. Syst. Evol. Microbiol.">
        <title>The Global Catalogue of Microorganisms (GCM) 10K type strain sequencing project: providing services to taxonomists for standard genome sequencing and annotation.</title>
        <authorList>
            <consortium name="The Broad Institute Genomics Platform"/>
            <consortium name="The Broad Institute Genome Sequencing Center for Infectious Disease"/>
            <person name="Wu L."/>
            <person name="Ma J."/>
        </authorList>
    </citation>
    <scope>NUCLEOTIDE SEQUENCE [LARGE SCALE GENOMIC DNA]</scope>
    <source>
        <strain evidence="2">CGMCC 1.15277</strain>
    </source>
</reference>